<evidence type="ECO:0000313" key="3">
    <source>
        <dbReference type="Proteomes" id="UP000052138"/>
    </source>
</evidence>
<proteinExistence type="predicted"/>
<dbReference type="EMBL" id="LIDJ01000231">
    <property type="protein sequence ID" value="KRP27806.1"/>
    <property type="molecule type" value="Genomic_DNA"/>
</dbReference>
<gene>
    <name evidence="2" type="ORF">ABS30_07265</name>
</gene>
<feature type="compositionally biased region" description="Basic residues" evidence="1">
    <location>
        <begin position="58"/>
        <end position="72"/>
    </location>
</feature>
<reference evidence="2 3" key="1">
    <citation type="submission" date="2015-10" db="EMBL/GenBank/DDBJ databases">
        <title>Metagenome-Assembled Genomes uncover a global brackish microbiome.</title>
        <authorList>
            <person name="Hugerth L.W."/>
            <person name="Larsson J."/>
            <person name="Alneberg J."/>
            <person name="Lindh M.V."/>
            <person name="Legrand C."/>
            <person name="Pinhassi J."/>
            <person name="Andersson A.F."/>
        </authorList>
    </citation>
    <scope>NUCLEOTIDE SEQUENCE [LARGE SCALE GENOMIC DNA]</scope>
    <source>
        <strain evidence="2">BACL3 MAG-120924-bin41</strain>
    </source>
</reference>
<dbReference type="Proteomes" id="UP000052138">
    <property type="component" value="Unassembled WGS sequence"/>
</dbReference>
<dbReference type="InterPro" id="IPR027417">
    <property type="entry name" value="P-loop_NTPase"/>
</dbReference>
<comment type="caution">
    <text evidence="2">The sequence shown here is derived from an EMBL/GenBank/DDBJ whole genome shotgun (WGS) entry which is preliminary data.</text>
</comment>
<evidence type="ECO:0000256" key="1">
    <source>
        <dbReference type="SAM" id="MobiDB-lite"/>
    </source>
</evidence>
<protein>
    <submittedName>
        <fullName evidence="2">Uncharacterized protein</fullName>
    </submittedName>
</protein>
<feature type="compositionally biased region" description="Low complexity" evidence="1">
    <location>
        <begin position="43"/>
        <end position="57"/>
    </location>
</feature>
<feature type="region of interest" description="Disordered" evidence="1">
    <location>
        <begin position="38"/>
        <end position="72"/>
    </location>
</feature>
<dbReference type="AlphaFoldDB" id="A0A0R2X254"/>
<accession>A0A0R2X254</accession>
<dbReference type="Gene3D" id="3.40.50.300">
    <property type="entry name" value="P-loop containing nucleotide triphosphate hydrolases"/>
    <property type="match status" value="1"/>
</dbReference>
<evidence type="ECO:0000313" key="2">
    <source>
        <dbReference type="EMBL" id="KRP27806.1"/>
    </source>
</evidence>
<feature type="non-terminal residue" evidence="2">
    <location>
        <position position="1"/>
    </location>
</feature>
<organism evidence="2 3">
    <name type="scientific">OM182 bacterium BACL3 MAG-120924-bin41</name>
    <dbReference type="NCBI Taxonomy" id="1655632"/>
    <lineage>
        <taxon>Bacteria</taxon>
        <taxon>Pseudomonadati</taxon>
        <taxon>Pseudomonadota</taxon>
        <taxon>Gammaproteobacteria</taxon>
        <taxon>OMG group</taxon>
        <taxon>OM182 clade</taxon>
    </lineage>
</organism>
<name>A0A0R2X254_9GAMM</name>
<sequence length="72" mass="7833">LTRIDKLSDDSRLKEVARMLGGDDCSAESVAHAKQMMAPSNLAKPSQSLKKQPSSLKAKTKAKPKAKPKKTR</sequence>